<gene>
    <name evidence="9" type="ORF">CDL12_14348</name>
</gene>
<dbReference type="InterPro" id="IPR001005">
    <property type="entry name" value="SANT/Myb"/>
</dbReference>
<dbReference type="InterPro" id="IPR017930">
    <property type="entry name" value="Myb_dom"/>
</dbReference>
<keyword evidence="6" id="KW-0539">Nucleus</keyword>
<keyword evidence="2" id="KW-0677">Repeat</keyword>
<dbReference type="PANTHER" id="PTHR48000:SF67">
    <property type="entry name" value="MYB-LIKE DNA-BINDING DOMAIN CONTAINING PROTEIN, EXPRESSED"/>
    <property type="match status" value="1"/>
</dbReference>
<evidence type="ECO:0000313" key="10">
    <source>
        <dbReference type="Proteomes" id="UP000231279"/>
    </source>
</evidence>
<comment type="caution">
    <text evidence="9">The sequence shown here is derived from an EMBL/GenBank/DDBJ whole genome shotgun (WGS) entry which is preliminary data.</text>
</comment>
<dbReference type="PROSITE" id="PS50090">
    <property type="entry name" value="MYB_LIKE"/>
    <property type="match status" value="1"/>
</dbReference>
<dbReference type="GO" id="GO:0003677">
    <property type="term" value="F:DNA binding"/>
    <property type="evidence" value="ECO:0007669"/>
    <property type="project" value="UniProtKB-KW"/>
</dbReference>
<dbReference type="EMBL" id="NKXS01002562">
    <property type="protein sequence ID" value="PIN13042.1"/>
    <property type="molecule type" value="Genomic_DNA"/>
</dbReference>
<dbReference type="AlphaFoldDB" id="A0A2G9H693"/>
<keyword evidence="3" id="KW-0805">Transcription regulation</keyword>
<keyword evidence="10" id="KW-1185">Reference proteome</keyword>
<dbReference type="InterPro" id="IPR009057">
    <property type="entry name" value="Homeodomain-like_sf"/>
</dbReference>
<evidence type="ECO:0000256" key="6">
    <source>
        <dbReference type="ARBA" id="ARBA00023242"/>
    </source>
</evidence>
<evidence type="ECO:0000256" key="4">
    <source>
        <dbReference type="ARBA" id="ARBA00023125"/>
    </source>
</evidence>
<dbReference type="Gene3D" id="1.10.10.60">
    <property type="entry name" value="Homeodomain-like"/>
    <property type="match status" value="1"/>
</dbReference>
<evidence type="ECO:0000259" key="8">
    <source>
        <dbReference type="PROSITE" id="PS51294"/>
    </source>
</evidence>
<dbReference type="PANTHER" id="PTHR48000">
    <property type="entry name" value="OS09G0431300 PROTEIN"/>
    <property type="match status" value="1"/>
</dbReference>
<evidence type="ECO:0000256" key="5">
    <source>
        <dbReference type="ARBA" id="ARBA00023163"/>
    </source>
</evidence>
<dbReference type="SUPFAM" id="SSF46689">
    <property type="entry name" value="Homeodomain-like"/>
    <property type="match status" value="1"/>
</dbReference>
<dbReference type="CDD" id="cd00167">
    <property type="entry name" value="SANT"/>
    <property type="match status" value="1"/>
</dbReference>
<dbReference type="GO" id="GO:0005634">
    <property type="term" value="C:nucleus"/>
    <property type="evidence" value="ECO:0007669"/>
    <property type="project" value="UniProtKB-SubCell"/>
</dbReference>
<evidence type="ECO:0000256" key="1">
    <source>
        <dbReference type="ARBA" id="ARBA00004123"/>
    </source>
</evidence>
<proteinExistence type="predicted"/>
<keyword evidence="5" id="KW-0804">Transcription</keyword>
<dbReference type="Pfam" id="PF00249">
    <property type="entry name" value="Myb_DNA-binding"/>
    <property type="match status" value="1"/>
</dbReference>
<reference evidence="10" key="1">
    <citation type="journal article" date="2018" name="Gigascience">
        <title>Genome assembly of the Pink Ipe (Handroanthus impetiginosus, Bignoniaceae), a highly valued, ecologically keystone Neotropical timber forest tree.</title>
        <authorList>
            <person name="Silva-Junior O.B."/>
            <person name="Grattapaglia D."/>
            <person name="Novaes E."/>
            <person name="Collevatti R.G."/>
        </authorList>
    </citation>
    <scope>NUCLEOTIDE SEQUENCE [LARGE SCALE GENOMIC DNA]</scope>
    <source>
        <strain evidence="10">cv. UFG-1</strain>
    </source>
</reference>
<evidence type="ECO:0000256" key="3">
    <source>
        <dbReference type="ARBA" id="ARBA00023015"/>
    </source>
</evidence>
<organism evidence="9 10">
    <name type="scientific">Handroanthus impetiginosus</name>
    <dbReference type="NCBI Taxonomy" id="429701"/>
    <lineage>
        <taxon>Eukaryota</taxon>
        <taxon>Viridiplantae</taxon>
        <taxon>Streptophyta</taxon>
        <taxon>Embryophyta</taxon>
        <taxon>Tracheophyta</taxon>
        <taxon>Spermatophyta</taxon>
        <taxon>Magnoliopsida</taxon>
        <taxon>eudicotyledons</taxon>
        <taxon>Gunneridae</taxon>
        <taxon>Pentapetalae</taxon>
        <taxon>asterids</taxon>
        <taxon>lamiids</taxon>
        <taxon>Lamiales</taxon>
        <taxon>Bignoniaceae</taxon>
        <taxon>Crescentiina</taxon>
        <taxon>Tabebuia alliance</taxon>
        <taxon>Handroanthus</taxon>
    </lineage>
</organism>
<comment type="subcellular location">
    <subcellularLocation>
        <location evidence="1">Nucleus</location>
    </subcellularLocation>
</comment>
<keyword evidence="4" id="KW-0238">DNA-binding</keyword>
<feature type="domain" description="Myb-like" evidence="7">
    <location>
        <begin position="1"/>
        <end position="32"/>
    </location>
</feature>
<sequence>MYITIGSRWSIIAAQLPGRTDNDIKNYWNTRLKKKLLGKHRREQQAGKQFVTKKGCESLYPPPPQTVASPPLLVKDQLHDSNSVDDVLLMPQLEAKFCYDDQNFEIFQYFFDFSCPESHEQVGINFPGFDDILMYCVPPQLDGVQSFSPVDMVNGSTVSSVSQDNSSWGDISSLVYQL</sequence>
<name>A0A2G9H693_9LAMI</name>
<dbReference type="OrthoDB" id="2143914at2759"/>
<dbReference type="Proteomes" id="UP000231279">
    <property type="component" value="Unassembled WGS sequence"/>
</dbReference>
<evidence type="ECO:0000256" key="2">
    <source>
        <dbReference type="ARBA" id="ARBA00022737"/>
    </source>
</evidence>
<protein>
    <submittedName>
        <fullName evidence="9">Uncharacterized protein</fullName>
    </submittedName>
</protein>
<evidence type="ECO:0000313" key="9">
    <source>
        <dbReference type="EMBL" id="PIN13042.1"/>
    </source>
</evidence>
<evidence type="ECO:0000259" key="7">
    <source>
        <dbReference type="PROSITE" id="PS50090"/>
    </source>
</evidence>
<dbReference type="PROSITE" id="PS51294">
    <property type="entry name" value="HTH_MYB"/>
    <property type="match status" value="1"/>
</dbReference>
<accession>A0A2G9H693</accession>
<dbReference type="STRING" id="429701.A0A2G9H693"/>
<feature type="domain" description="HTH myb-type" evidence="8">
    <location>
        <begin position="1"/>
        <end position="36"/>
    </location>
</feature>